<protein>
    <submittedName>
        <fullName evidence="3">Putative secreted protein (Por secretion system target)</fullName>
    </submittedName>
</protein>
<name>A0A4R6QHR7_9FLAO</name>
<dbReference type="OrthoDB" id="1652165at2"/>
<evidence type="ECO:0000256" key="1">
    <source>
        <dbReference type="ARBA" id="ARBA00022729"/>
    </source>
</evidence>
<evidence type="ECO:0000313" key="4">
    <source>
        <dbReference type="Proteomes" id="UP000295260"/>
    </source>
</evidence>
<gene>
    <name evidence="3" type="ORF">BC748_0752</name>
</gene>
<proteinExistence type="predicted"/>
<dbReference type="InterPro" id="IPR026444">
    <property type="entry name" value="Secre_tail"/>
</dbReference>
<comment type="caution">
    <text evidence="3">The sequence shown here is derived from an EMBL/GenBank/DDBJ whole genome shotgun (WGS) entry which is preliminary data.</text>
</comment>
<sequence length="785" mass="84624">MRGVKITFLLAIGFLSNSLCGQSINSGTIYVSDNSEYFIQNGNLDFDNISNATTQTTRTDANYGKVSFTQNSGWINASDAHFLDGYGRSYSPDLFILPVGQSGIFAPVGVDPVNDLGIDGAYFASAPSAVGTTLGFGISSVSTTEYWRVLGSSSKITLTYRASSNATFISANNLPNLIIAGWNGTQWEEIPSSLDPVSILGGTSTLISGSITSTSEVNLATYQYFTLAGKDGCAPLIASSGNIKTWNGGWSPSPPTLADPVIINSPYSGTSFVCNSLELNSNVTLADDTSVEIVNGVTGSGKIIMSSEAIVVQRNATSLAPNIELTKSTRPMRRYDYVYWGTPIAGNFFSQLNGAVAQGFITPGAFDLKYKFVPGPAPGNGWQNLTTTETGKGYIMRVKQQAPFVDDATANAIDLKFAGVSNNGDVQVNIIYNTAATSPTSKTHHNLVANPYPSAIDAGLFLKENTDIDGVVYLWAAKTPYPGTGNYTQADFAAWNLSGTVNTSPIPTEINGKIASGQGFIVRALNSGSVTFTNCMRLTSTGSNGNFFRTSASEETTETKDKFKVNLTTSNNVFSQILIAYSENSTAGYDRLYDATKFSTSTSQLYSLLDDNTKLAINGKGVFDATDIVKLGLSKDTSEVQEYSMTVSEKEGVFLTDDVKIYLHDKTLNQYHDFDNGAYSFFINGTATNDRFEVVYQTEALSNTDYDNIMADVFLTKEVVLGSANEIIESLAIYDVAGRLVENFKKVNNLQFSYPFHHAEGVYIAKLKLDNGKIFTKKLINANKL</sequence>
<organism evidence="3 4">
    <name type="scientific">Flavobacterium dankookense</name>
    <dbReference type="NCBI Taxonomy" id="706186"/>
    <lineage>
        <taxon>Bacteria</taxon>
        <taxon>Pseudomonadati</taxon>
        <taxon>Bacteroidota</taxon>
        <taxon>Flavobacteriia</taxon>
        <taxon>Flavobacteriales</taxon>
        <taxon>Flavobacteriaceae</taxon>
        <taxon>Flavobacterium</taxon>
    </lineage>
</organism>
<feature type="signal peptide" evidence="2">
    <location>
        <begin position="1"/>
        <end position="21"/>
    </location>
</feature>
<dbReference type="EMBL" id="SNXR01000011">
    <property type="protein sequence ID" value="TDP61139.1"/>
    <property type="molecule type" value="Genomic_DNA"/>
</dbReference>
<accession>A0A4R6QHR7</accession>
<evidence type="ECO:0000313" key="3">
    <source>
        <dbReference type="EMBL" id="TDP61139.1"/>
    </source>
</evidence>
<reference evidence="3 4" key="1">
    <citation type="submission" date="2019-03" db="EMBL/GenBank/DDBJ databases">
        <title>Genomic Encyclopedia of Archaeal and Bacterial Type Strains, Phase II (KMG-II): from individual species to whole genera.</title>
        <authorList>
            <person name="Goeker M."/>
        </authorList>
    </citation>
    <scope>NUCLEOTIDE SEQUENCE [LARGE SCALE GENOMIC DNA]</scope>
    <source>
        <strain evidence="3 4">DSM 25687</strain>
    </source>
</reference>
<keyword evidence="4" id="KW-1185">Reference proteome</keyword>
<feature type="chain" id="PRO_5020988461" evidence="2">
    <location>
        <begin position="22"/>
        <end position="785"/>
    </location>
</feature>
<dbReference type="AlphaFoldDB" id="A0A4R6QHR7"/>
<dbReference type="RefSeq" id="WP_133532084.1">
    <property type="nucleotide sequence ID" value="NZ_SNXR01000011.1"/>
</dbReference>
<evidence type="ECO:0000256" key="2">
    <source>
        <dbReference type="SAM" id="SignalP"/>
    </source>
</evidence>
<dbReference type="NCBIfam" id="TIGR04183">
    <property type="entry name" value="Por_Secre_tail"/>
    <property type="match status" value="1"/>
</dbReference>
<dbReference type="Proteomes" id="UP000295260">
    <property type="component" value="Unassembled WGS sequence"/>
</dbReference>
<keyword evidence="1 2" id="KW-0732">Signal</keyword>